<protein>
    <submittedName>
        <fullName evidence="2">Uncharacterized protein</fullName>
    </submittedName>
</protein>
<accession>A0A9N9QII5</accession>
<evidence type="ECO:0000313" key="2">
    <source>
        <dbReference type="EMBL" id="CAG9760013.1"/>
    </source>
</evidence>
<proteinExistence type="predicted"/>
<feature type="region of interest" description="Disordered" evidence="1">
    <location>
        <begin position="19"/>
        <end position="86"/>
    </location>
</feature>
<dbReference type="Proteomes" id="UP001152799">
    <property type="component" value="Chromosome 1"/>
</dbReference>
<keyword evidence="3" id="KW-1185">Reference proteome</keyword>
<reference evidence="2" key="1">
    <citation type="submission" date="2022-01" db="EMBL/GenBank/DDBJ databases">
        <authorList>
            <person name="King R."/>
        </authorList>
    </citation>
    <scope>NUCLEOTIDE SEQUENCE</scope>
</reference>
<dbReference type="EMBL" id="OU892277">
    <property type="protein sequence ID" value="CAG9760013.1"/>
    <property type="molecule type" value="Genomic_DNA"/>
</dbReference>
<organism evidence="2 3">
    <name type="scientific">Ceutorhynchus assimilis</name>
    <name type="common">cabbage seed weevil</name>
    <dbReference type="NCBI Taxonomy" id="467358"/>
    <lineage>
        <taxon>Eukaryota</taxon>
        <taxon>Metazoa</taxon>
        <taxon>Ecdysozoa</taxon>
        <taxon>Arthropoda</taxon>
        <taxon>Hexapoda</taxon>
        <taxon>Insecta</taxon>
        <taxon>Pterygota</taxon>
        <taxon>Neoptera</taxon>
        <taxon>Endopterygota</taxon>
        <taxon>Coleoptera</taxon>
        <taxon>Polyphaga</taxon>
        <taxon>Cucujiformia</taxon>
        <taxon>Curculionidae</taxon>
        <taxon>Ceutorhynchinae</taxon>
        <taxon>Ceutorhynchus</taxon>
    </lineage>
</organism>
<evidence type="ECO:0000313" key="3">
    <source>
        <dbReference type="Proteomes" id="UP001152799"/>
    </source>
</evidence>
<dbReference type="AlphaFoldDB" id="A0A9N9QII5"/>
<evidence type="ECO:0000256" key="1">
    <source>
        <dbReference type="SAM" id="MobiDB-lite"/>
    </source>
</evidence>
<dbReference type="OrthoDB" id="7641441at2759"/>
<feature type="compositionally biased region" description="Polar residues" evidence="1">
    <location>
        <begin position="77"/>
        <end position="86"/>
    </location>
</feature>
<sequence>MATPSPTKLAVHRELAARLEQEDKVSSMSSSRTISPTRRSYMLSVRGDRSRSEQGPHPLSVTQHLWGGAKKTKKRTSAPQMGTNNAGGLRTALILRSRRSWPVAPLTQYRYLAIKKVFENSSCLALQK</sequence>
<name>A0A9N9QII5_9CUCU</name>
<feature type="compositionally biased region" description="Low complexity" evidence="1">
    <location>
        <begin position="26"/>
        <end position="40"/>
    </location>
</feature>
<gene>
    <name evidence="2" type="ORF">CEUTPL_LOCUS749</name>
</gene>